<keyword evidence="3" id="KW-0472">Membrane</keyword>
<evidence type="ECO:0000256" key="2">
    <source>
        <dbReference type="SAM" id="MobiDB-lite"/>
    </source>
</evidence>
<keyword evidence="3" id="KW-1133">Transmembrane helix</keyword>
<sequence>MDLTLDNVNITCDTTKMDCINVSHANVTMTLEGTNQLICNAGTTGDATGGPTYGAALAKDGMDGQLTIQCDRTEEKGHKCDDNCGSLLAKGNPDLYHAGAISNAMRKINTPSECGFANLTVKGGNIEALAGKHSPGIGSICISEHQGGGYTKNIRITGGNIRAVGTEYGSGIGSGYGNKVDGIYISGGTVNATGGAYAPGIGASKCGNSPVFPNQSMITTNIEISGGDTVVIAVGDSASSMPGIGSGAGNSKVSNVLASPELGYQGYIQDGTTLDHYTFMQGTPFASTTAITLGQFCTKVYFGPYRDVNEIDPDTKDQIGANHVISKTGGEEFTQSQLKKLTKVNGKEEDGTSFNVEELNFKDPKQVEVINKAKKEGKIGEYPLTYCTPNGTEVTVSIFLRDCGTDAAEFDPEHPTPSIGANGFEKETGGNPFTEEELKNYGAVKGKDKDGNTVPLDGFTLDPGQFQQINAAKTAGKTGSFDLTYTADNGSKVTVKISLIHYDEVTEDPENDEIIKAMHIISKTGGEAFTEEQLKELSIVRAFDEHGDEIPREDLVISDPEQARRINEAKVAGEIGDFLLSFQTPNKTEVTVTVFLREKGSDGAKADKETPQSLIAANNISHETKGKAFSEAELIALCKAKGKDASRNNAQVKADETQMSLINKAKTAGKTGSFDLTFSLSDGTKVTVKVSLTGNHNVSFDPNGGDYIPETQILSGGKKAIEPKEPKRDGYTFEGWYYKDETGKEVRWDFGTPVHEDLKLIAKWKRIPSNGGDSEENDGKKTDPKKKKSPDKRWNYHEIENTQNGSKDKTAPRTGDEAEIPGLFGIIGLSGIGTMTLYYRKKKRFK</sequence>
<dbReference type="EMBL" id="CP040058">
    <property type="protein sequence ID" value="QCP34751.1"/>
    <property type="molecule type" value="Genomic_DNA"/>
</dbReference>
<evidence type="ECO:0000313" key="5">
    <source>
        <dbReference type="Proteomes" id="UP000298653"/>
    </source>
</evidence>
<dbReference type="Proteomes" id="UP000298653">
    <property type="component" value="Chromosome"/>
</dbReference>
<comment type="subcellular location">
    <subcellularLocation>
        <location evidence="1">Cell envelope</location>
    </subcellularLocation>
</comment>
<dbReference type="AlphaFoldDB" id="A0A4P8IDD2"/>
<gene>
    <name evidence="4" type="ORF">AR1Y2_1297</name>
</gene>
<dbReference type="GO" id="GO:0030313">
    <property type="term" value="C:cell envelope"/>
    <property type="evidence" value="ECO:0007669"/>
    <property type="project" value="UniProtKB-SubCell"/>
</dbReference>
<dbReference type="InterPro" id="IPR013378">
    <property type="entry name" value="InlB-like_B-rpt"/>
</dbReference>
<feature type="region of interest" description="Disordered" evidence="2">
    <location>
        <begin position="767"/>
        <end position="817"/>
    </location>
</feature>
<accession>A0A4P8IDD2</accession>
<protein>
    <submittedName>
        <fullName evidence="4">Fibronectin type III domain protein</fullName>
    </submittedName>
</protein>
<feature type="compositionally biased region" description="Basic and acidic residues" evidence="2">
    <location>
        <begin position="791"/>
        <end position="816"/>
    </location>
</feature>
<dbReference type="KEGG" id="arf:AR1Y2_1297"/>
<dbReference type="InterPro" id="IPR042229">
    <property type="entry name" value="Listeria/Bacterioides_rpt_sf"/>
</dbReference>
<keyword evidence="3" id="KW-0812">Transmembrane</keyword>
<dbReference type="Pfam" id="PF09479">
    <property type="entry name" value="Flg_new"/>
    <property type="match status" value="1"/>
</dbReference>
<proteinExistence type="predicted"/>
<evidence type="ECO:0000313" key="4">
    <source>
        <dbReference type="EMBL" id="QCP34751.1"/>
    </source>
</evidence>
<keyword evidence="5" id="KW-1185">Reference proteome</keyword>
<name>A0A4P8IDD2_9FIRM</name>
<dbReference type="Gene3D" id="2.60.40.4270">
    <property type="entry name" value="Listeria-Bacteroides repeat domain"/>
    <property type="match status" value="1"/>
</dbReference>
<evidence type="ECO:0000256" key="3">
    <source>
        <dbReference type="SAM" id="Phobius"/>
    </source>
</evidence>
<feature type="transmembrane region" description="Helical" evidence="3">
    <location>
        <begin position="820"/>
        <end position="839"/>
    </location>
</feature>
<evidence type="ECO:0000256" key="1">
    <source>
        <dbReference type="ARBA" id="ARBA00004196"/>
    </source>
</evidence>
<dbReference type="NCBIfam" id="TIGR02543">
    <property type="entry name" value="List_Bact_rpt"/>
    <property type="match status" value="1"/>
</dbReference>
<organism evidence="4 5">
    <name type="scientific">Anaerostipes rhamnosivorans</name>
    <dbReference type="NCBI Taxonomy" id="1229621"/>
    <lineage>
        <taxon>Bacteria</taxon>
        <taxon>Bacillati</taxon>
        <taxon>Bacillota</taxon>
        <taxon>Clostridia</taxon>
        <taxon>Lachnospirales</taxon>
        <taxon>Lachnospiraceae</taxon>
        <taxon>Anaerostipes</taxon>
    </lineage>
</organism>
<reference evidence="4 5" key="1">
    <citation type="submission" date="2019-05" db="EMBL/GenBank/DDBJ databases">
        <title>Complete genome sequencing of Anaerostipes rhamnosivorans.</title>
        <authorList>
            <person name="Bui T.P.N."/>
            <person name="de Vos W.M."/>
        </authorList>
    </citation>
    <scope>NUCLEOTIDE SEQUENCE [LARGE SCALE GENOMIC DNA]</scope>
    <source>
        <strain evidence="4 5">1y2</strain>
    </source>
</reference>